<dbReference type="InterPro" id="IPR000150">
    <property type="entry name" value="Cof"/>
</dbReference>
<organism evidence="1 2">
    <name type="scientific">Inconstantimicrobium porci</name>
    <dbReference type="NCBI Taxonomy" id="2652291"/>
    <lineage>
        <taxon>Bacteria</taxon>
        <taxon>Bacillati</taxon>
        <taxon>Bacillota</taxon>
        <taxon>Clostridia</taxon>
        <taxon>Eubacteriales</taxon>
        <taxon>Clostridiaceae</taxon>
        <taxon>Inconstantimicrobium</taxon>
    </lineage>
</organism>
<dbReference type="EMBL" id="VULX01000004">
    <property type="protein sequence ID" value="MSR90706.1"/>
    <property type="molecule type" value="Genomic_DNA"/>
</dbReference>
<evidence type="ECO:0000313" key="1">
    <source>
        <dbReference type="EMBL" id="MSR90706.1"/>
    </source>
</evidence>
<keyword evidence="2" id="KW-1185">Reference proteome</keyword>
<dbReference type="GO" id="GO:0005829">
    <property type="term" value="C:cytosol"/>
    <property type="evidence" value="ECO:0007669"/>
    <property type="project" value="TreeGrafter"/>
</dbReference>
<evidence type="ECO:0000313" key="2">
    <source>
        <dbReference type="Proteomes" id="UP000460287"/>
    </source>
</evidence>
<dbReference type="Gene3D" id="3.40.50.1000">
    <property type="entry name" value="HAD superfamily/HAD-like"/>
    <property type="match status" value="1"/>
</dbReference>
<name>A0A7X2T0K1_9CLOT</name>
<dbReference type="SFLD" id="SFLDS00003">
    <property type="entry name" value="Haloacid_Dehalogenase"/>
    <property type="match status" value="1"/>
</dbReference>
<comment type="caution">
    <text evidence="1">The sequence shown here is derived from an EMBL/GenBank/DDBJ whole genome shotgun (WGS) entry which is preliminary data.</text>
</comment>
<dbReference type="RefSeq" id="WP_154530591.1">
    <property type="nucleotide sequence ID" value="NZ_JAQXTV010000217.1"/>
</dbReference>
<dbReference type="GO" id="GO:0000287">
    <property type="term" value="F:magnesium ion binding"/>
    <property type="evidence" value="ECO:0007669"/>
    <property type="project" value="TreeGrafter"/>
</dbReference>
<reference evidence="1 2" key="1">
    <citation type="submission" date="2019-08" db="EMBL/GenBank/DDBJ databases">
        <title>In-depth cultivation of the pig gut microbiome towards novel bacterial diversity and tailored functional studies.</title>
        <authorList>
            <person name="Wylensek D."/>
            <person name="Hitch T.C.A."/>
            <person name="Clavel T."/>
        </authorList>
    </citation>
    <scope>NUCLEOTIDE SEQUENCE [LARGE SCALE GENOMIC DNA]</scope>
    <source>
        <strain evidence="1 2">WCA-383-APC-5B</strain>
    </source>
</reference>
<protein>
    <submittedName>
        <fullName evidence="1">Cof-type HAD-IIB family hydrolase</fullName>
    </submittedName>
</protein>
<dbReference type="GO" id="GO:0016791">
    <property type="term" value="F:phosphatase activity"/>
    <property type="evidence" value="ECO:0007669"/>
    <property type="project" value="UniProtKB-ARBA"/>
</dbReference>
<dbReference type="Gene3D" id="3.30.1240.10">
    <property type="match status" value="1"/>
</dbReference>
<dbReference type="Pfam" id="PF08282">
    <property type="entry name" value="Hydrolase_3"/>
    <property type="match status" value="1"/>
</dbReference>
<dbReference type="NCBIfam" id="TIGR00099">
    <property type="entry name" value="Cof-subfamily"/>
    <property type="match status" value="1"/>
</dbReference>
<accession>A0A7X2T0K1</accession>
<gene>
    <name evidence="1" type="ORF">FYJ33_04550</name>
</gene>
<dbReference type="NCBIfam" id="TIGR01484">
    <property type="entry name" value="HAD-SF-IIB"/>
    <property type="match status" value="1"/>
</dbReference>
<sequence>MGLFSGYLLITDMDGTLLDDERNISNENIQAIKEFIAEGGSFTIATGRTVESARRYIDRYFKDIHIGAPVALYNGGKIYDFSKEETVWETYVSGHSKDVYKKIKKDHPELGLEIYSDEVTYIYNRCRFTDRYKNLHYKVEYDTDDSIFDKDWTKALIIGEKEDMDKFEDVARNHYDISNIVRSAANYLEVLPDGTSKGCQIEKICEITGFDLNKTIALGDEMNDLDMILKCKYGFAVANGNPHLLEKAKHKTVSNNESAIKAVIEYVREKIK</sequence>
<dbReference type="SUPFAM" id="SSF56784">
    <property type="entry name" value="HAD-like"/>
    <property type="match status" value="1"/>
</dbReference>
<dbReference type="InterPro" id="IPR023214">
    <property type="entry name" value="HAD_sf"/>
</dbReference>
<proteinExistence type="predicted"/>
<dbReference type="PANTHER" id="PTHR10000">
    <property type="entry name" value="PHOSPHOSERINE PHOSPHATASE"/>
    <property type="match status" value="1"/>
</dbReference>
<dbReference type="InterPro" id="IPR006379">
    <property type="entry name" value="HAD-SF_hydro_IIB"/>
</dbReference>
<dbReference type="SFLD" id="SFLDG01140">
    <property type="entry name" value="C2.B:_Phosphomannomutase_and_P"/>
    <property type="match status" value="1"/>
</dbReference>
<dbReference type="Proteomes" id="UP000460287">
    <property type="component" value="Unassembled WGS sequence"/>
</dbReference>
<keyword evidence="1" id="KW-0378">Hydrolase</keyword>
<dbReference type="InterPro" id="IPR036412">
    <property type="entry name" value="HAD-like_sf"/>
</dbReference>
<dbReference type="PANTHER" id="PTHR10000:SF8">
    <property type="entry name" value="HAD SUPERFAMILY HYDROLASE-LIKE, TYPE 3"/>
    <property type="match status" value="1"/>
</dbReference>
<dbReference type="AlphaFoldDB" id="A0A7X2T0K1"/>